<evidence type="ECO:0000313" key="2">
    <source>
        <dbReference type="EMBL" id="KAE9603670.1"/>
    </source>
</evidence>
<dbReference type="PANTHER" id="PTHR43139:SF52">
    <property type="entry name" value="SI:DKEY-122A22.2"/>
    <property type="match status" value="1"/>
</dbReference>
<reference evidence="3" key="1">
    <citation type="journal article" date="2020" name="Nat. Commun.">
        <title>Genome sequence of the cluster root forming white lupin.</title>
        <authorList>
            <person name="Hufnagel B."/>
            <person name="Marques A."/>
            <person name="Soriano A."/>
            <person name="Marques L."/>
            <person name="Divol F."/>
            <person name="Doumas P."/>
            <person name="Sallet E."/>
            <person name="Mancinotti D."/>
            <person name="Carrere S."/>
            <person name="Marande W."/>
            <person name="Arribat S."/>
            <person name="Keller J."/>
            <person name="Huneau C."/>
            <person name="Blein T."/>
            <person name="Aime D."/>
            <person name="Laguerre M."/>
            <person name="Taylor J."/>
            <person name="Schubert V."/>
            <person name="Nelson M."/>
            <person name="Geu-Flores F."/>
            <person name="Crespi M."/>
            <person name="Gallardo-Guerrero K."/>
            <person name="Delaux P.-M."/>
            <person name="Salse J."/>
            <person name="Berges H."/>
            <person name="Guyot R."/>
            <person name="Gouzy J."/>
            <person name="Peret B."/>
        </authorList>
    </citation>
    <scope>NUCLEOTIDE SEQUENCE [LARGE SCALE GENOMIC DNA]</scope>
    <source>
        <strain evidence="3">cv. Amiga</strain>
    </source>
</reference>
<feature type="domain" description="AB hydrolase-1" evidence="1">
    <location>
        <begin position="17"/>
        <end position="68"/>
    </location>
</feature>
<dbReference type="Gene3D" id="3.40.50.1820">
    <property type="entry name" value="alpha/beta hydrolase"/>
    <property type="match status" value="1"/>
</dbReference>
<organism evidence="2 3">
    <name type="scientific">Lupinus albus</name>
    <name type="common">White lupine</name>
    <name type="synonym">Lupinus termis</name>
    <dbReference type="NCBI Taxonomy" id="3870"/>
    <lineage>
        <taxon>Eukaryota</taxon>
        <taxon>Viridiplantae</taxon>
        <taxon>Streptophyta</taxon>
        <taxon>Embryophyta</taxon>
        <taxon>Tracheophyta</taxon>
        <taxon>Spermatophyta</taxon>
        <taxon>Magnoliopsida</taxon>
        <taxon>eudicotyledons</taxon>
        <taxon>Gunneridae</taxon>
        <taxon>Pentapetalae</taxon>
        <taxon>rosids</taxon>
        <taxon>fabids</taxon>
        <taxon>Fabales</taxon>
        <taxon>Fabaceae</taxon>
        <taxon>Papilionoideae</taxon>
        <taxon>50 kb inversion clade</taxon>
        <taxon>genistoids sensu lato</taxon>
        <taxon>core genistoids</taxon>
        <taxon>Genisteae</taxon>
        <taxon>Lupinus</taxon>
    </lineage>
</organism>
<dbReference type="InterPro" id="IPR029058">
    <property type="entry name" value="AB_hydrolase_fold"/>
</dbReference>
<dbReference type="OrthoDB" id="6431331at2759"/>
<evidence type="ECO:0000259" key="1">
    <source>
        <dbReference type="Pfam" id="PF00561"/>
    </source>
</evidence>
<protein>
    <submittedName>
        <fullName evidence="2">Putative acylglycerol lipase</fullName>
    </submittedName>
</protein>
<proteinExistence type="predicted"/>
<dbReference type="EMBL" id="WOCE01000011">
    <property type="protein sequence ID" value="KAE9603670.1"/>
    <property type="molecule type" value="Genomic_DNA"/>
</dbReference>
<name>A0A6A4PQ84_LUPAL</name>
<dbReference type="SUPFAM" id="SSF53474">
    <property type="entry name" value="alpha/beta-Hydrolases"/>
    <property type="match status" value="1"/>
</dbReference>
<comment type="caution">
    <text evidence="2">The sequence shown here is derived from an EMBL/GenBank/DDBJ whole genome shotgun (WGS) entry which is preliminary data.</text>
</comment>
<dbReference type="Pfam" id="PF00561">
    <property type="entry name" value="Abhydrolase_1"/>
    <property type="match status" value="1"/>
</dbReference>
<sequence length="83" mass="9601">MKLNIISHPYYGSSIINLLTQEVLIIWGENDQIFPVQMAHELKEVISNNKAKLELIKKASHAPQMEKPREFNDIILNFLQESP</sequence>
<dbReference type="InterPro" id="IPR052370">
    <property type="entry name" value="Meta-cleavage_hydrolase"/>
</dbReference>
<keyword evidence="3" id="KW-1185">Reference proteome</keyword>
<accession>A0A6A4PQ84</accession>
<gene>
    <name evidence="2" type="ORF">Lalb_Chr11g0063361</name>
</gene>
<dbReference type="Proteomes" id="UP000447434">
    <property type="component" value="Chromosome 11"/>
</dbReference>
<dbReference type="AlphaFoldDB" id="A0A6A4PQ84"/>
<evidence type="ECO:0000313" key="3">
    <source>
        <dbReference type="Proteomes" id="UP000447434"/>
    </source>
</evidence>
<dbReference type="InterPro" id="IPR000073">
    <property type="entry name" value="AB_hydrolase_1"/>
</dbReference>
<dbReference type="PANTHER" id="PTHR43139">
    <property type="entry name" value="SI:DKEY-122A22.2"/>
    <property type="match status" value="1"/>
</dbReference>